<dbReference type="Ensembl" id="ENSLBET00000001353.1">
    <property type="protein sequence ID" value="ENSLBEP00000001263.1"/>
    <property type="gene ID" value="ENSLBEG00000000993.1"/>
</dbReference>
<protein>
    <submittedName>
        <fullName evidence="2">Uncharacterized protein</fullName>
    </submittedName>
</protein>
<evidence type="ECO:0000313" key="3">
    <source>
        <dbReference type="Proteomes" id="UP000261660"/>
    </source>
</evidence>
<keyword evidence="3" id="KW-1185">Reference proteome</keyword>
<feature type="chain" id="PRO_5018531834" evidence="1">
    <location>
        <begin position="22"/>
        <end position="134"/>
    </location>
</feature>
<dbReference type="AlphaFoldDB" id="A0A3Q3E2U2"/>
<organism evidence="2 3">
    <name type="scientific">Labrus bergylta</name>
    <name type="common">ballan wrasse</name>
    <dbReference type="NCBI Taxonomy" id="56723"/>
    <lineage>
        <taxon>Eukaryota</taxon>
        <taxon>Metazoa</taxon>
        <taxon>Chordata</taxon>
        <taxon>Craniata</taxon>
        <taxon>Vertebrata</taxon>
        <taxon>Euteleostomi</taxon>
        <taxon>Actinopterygii</taxon>
        <taxon>Neopterygii</taxon>
        <taxon>Teleostei</taxon>
        <taxon>Neoteleostei</taxon>
        <taxon>Acanthomorphata</taxon>
        <taxon>Eupercaria</taxon>
        <taxon>Labriformes</taxon>
        <taxon>Labridae</taxon>
        <taxon>Labrus</taxon>
    </lineage>
</organism>
<dbReference type="Proteomes" id="UP000261660">
    <property type="component" value="Unplaced"/>
</dbReference>
<keyword evidence="1" id="KW-0732">Signal</keyword>
<dbReference type="GeneTree" id="ENSGT01010000229779"/>
<evidence type="ECO:0000256" key="1">
    <source>
        <dbReference type="SAM" id="SignalP"/>
    </source>
</evidence>
<proteinExistence type="predicted"/>
<sequence>MMIVPLCSIVCKAFLAQLASCSRQPNYWVKPWLSLPRVLHCILHPSQTQESFLCLSADVIYTSCSCLAYVAFPLIETQDMSKTVVLEKGDSEYDAARRLITAVEAFLLVFAQSQIIRRGRRLLVLGSMFFHSKK</sequence>
<name>A0A3Q3E2U2_9LABR</name>
<reference evidence="2" key="1">
    <citation type="submission" date="2025-08" db="UniProtKB">
        <authorList>
            <consortium name="Ensembl"/>
        </authorList>
    </citation>
    <scope>IDENTIFICATION</scope>
</reference>
<feature type="signal peptide" evidence="1">
    <location>
        <begin position="1"/>
        <end position="21"/>
    </location>
</feature>
<evidence type="ECO:0000313" key="2">
    <source>
        <dbReference type="Ensembl" id="ENSLBEP00000001263.1"/>
    </source>
</evidence>
<reference evidence="2" key="2">
    <citation type="submission" date="2025-09" db="UniProtKB">
        <authorList>
            <consortium name="Ensembl"/>
        </authorList>
    </citation>
    <scope>IDENTIFICATION</scope>
</reference>
<dbReference type="InParanoid" id="A0A3Q3E2U2"/>
<accession>A0A3Q3E2U2</accession>